<keyword evidence="3 5" id="KW-0378">Hydrolase</keyword>
<organism evidence="7 8">
    <name type="scientific">Folsomia candida</name>
    <name type="common">Springtail</name>
    <dbReference type="NCBI Taxonomy" id="158441"/>
    <lineage>
        <taxon>Eukaryota</taxon>
        <taxon>Metazoa</taxon>
        <taxon>Ecdysozoa</taxon>
        <taxon>Arthropoda</taxon>
        <taxon>Hexapoda</taxon>
        <taxon>Collembola</taxon>
        <taxon>Entomobryomorpha</taxon>
        <taxon>Isotomoidea</taxon>
        <taxon>Isotomidae</taxon>
        <taxon>Proisotominae</taxon>
        <taxon>Folsomia</taxon>
    </lineage>
</organism>
<dbReference type="PANTHER" id="PTHR43142:SF1">
    <property type="entry name" value="CARBOXYLIC ESTER HYDROLASE"/>
    <property type="match status" value="1"/>
</dbReference>
<dbReference type="PROSITE" id="PS00122">
    <property type="entry name" value="CARBOXYLESTERASE_B_1"/>
    <property type="match status" value="1"/>
</dbReference>
<evidence type="ECO:0000256" key="2">
    <source>
        <dbReference type="ARBA" id="ARBA00022487"/>
    </source>
</evidence>
<dbReference type="AlphaFoldDB" id="A0A226ENH2"/>
<evidence type="ECO:0000259" key="6">
    <source>
        <dbReference type="Pfam" id="PF00135"/>
    </source>
</evidence>
<accession>A0A226ENH2</accession>
<evidence type="ECO:0000256" key="1">
    <source>
        <dbReference type="ARBA" id="ARBA00005964"/>
    </source>
</evidence>
<dbReference type="InterPro" id="IPR029058">
    <property type="entry name" value="AB_hydrolase_fold"/>
</dbReference>
<dbReference type="OMA" id="SEINEDW"/>
<dbReference type="InterPro" id="IPR019826">
    <property type="entry name" value="Carboxylesterase_B_AS"/>
</dbReference>
<evidence type="ECO:0000313" key="8">
    <source>
        <dbReference type="Proteomes" id="UP000198287"/>
    </source>
</evidence>
<dbReference type="OrthoDB" id="6846267at2759"/>
<dbReference type="GO" id="GO:0052689">
    <property type="term" value="F:carboxylic ester hydrolase activity"/>
    <property type="evidence" value="ECO:0007669"/>
    <property type="project" value="UniProtKB-KW"/>
</dbReference>
<keyword evidence="5" id="KW-0732">Signal</keyword>
<dbReference type="PROSITE" id="PS00941">
    <property type="entry name" value="CARBOXYLESTERASE_B_2"/>
    <property type="match status" value="1"/>
</dbReference>
<dbReference type="EMBL" id="LNIX01000003">
    <property type="protein sequence ID" value="OXA58677.1"/>
    <property type="molecule type" value="Genomic_DNA"/>
</dbReference>
<dbReference type="InterPro" id="IPR019819">
    <property type="entry name" value="Carboxylesterase_B_CS"/>
</dbReference>
<proteinExistence type="inferred from homology"/>
<protein>
    <recommendedName>
        <fullName evidence="5">Carboxylic ester hydrolase</fullName>
        <ecNumber evidence="5">3.1.1.-</ecNumber>
    </recommendedName>
</protein>
<dbReference type="SUPFAM" id="SSF53474">
    <property type="entry name" value="alpha/beta-Hydrolases"/>
    <property type="match status" value="1"/>
</dbReference>
<keyword evidence="8" id="KW-1185">Reference proteome</keyword>
<dbReference type="EC" id="3.1.1.-" evidence="5"/>
<reference evidence="7 8" key="1">
    <citation type="submission" date="2015-12" db="EMBL/GenBank/DDBJ databases">
        <title>The genome of Folsomia candida.</title>
        <authorList>
            <person name="Faddeeva A."/>
            <person name="Derks M.F."/>
            <person name="Anvar Y."/>
            <person name="Smit S."/>
            <person name="Van Straalen N."/>
            <person name="Roelofs D."/>
        </authorList>
    </citation>
    <scope>NUCLEOTIDE SEQUENCE [LARGE SCALE GENOMIC DNA]</scope>
    <source>
        <strain evidence="7 8">VU population</strain>
        <tissue evidence="7">Whole body</tissue>
    </source>
</reference>
<feature type="signal peptide" evidence="5">
    <location>
        <begin position="1"/>
        <end position="19"/>
    </location>
</feature>
<keyword evidence="4" id="KW-0325">Glycoprotein</keyword>
<comment type="caution">
    <text evidence="7">The sequence shown here is derived from an EMBL/GenBank/DDBJ whole genome shotgun (WGS) entry which is preliminary data.</text>
</comment>
<feature type="domain" description="Carboxylesterase type B" evidence="6">
    <location>
        <begin position="25"/>
        <end position="550"/>
    </location>
</feature>
<evidence type="ECO:0000313" key="7">
    <source>
        <dbReference type="EMBL" id="OXA58677.1"/>
    </source>
</evidence>
<dbReference type="InterPro" id="IPR002018">
    <property type="entry name" value="CarbesteraseB"/>
</dbReference>
<evidence type="ECO:0000256" key="3">
    <source>
        <dbReference type="ARBA" id="ARBA00022801"/>
    </source>
</evidence>
<evidence type="ECO:0000256" key="4">
    <source>
        <dbReference type="ARBA" id="ARBA00023180"/>
    </source>
</evidence>
<sequence length="572" mass="64492">MGTFWGVFLLASYIIGASAEESSVIVDSLLGKLEGTTFLSRAGREYYAFRGVPFAEKTERFQVSQLSKPWTGVKKATQFGNVCPQFDIFEKVFTGDEDCLFLNIYTPINKSDLVENGKKLPVMVWFNPGGFTFGKADFDPKFFMDEDIVLVTFNYRMGAFGFLDTGDDAISGNLGLKDQVVALQWVQKTISSFGGDSSKVTIFGCSAGGASVHYHMLSPMSKGLFRNAISQSGSVLAHWAIQRDPAGTSKFIGEDLKCPTATSHELVDCLKTKTVQELLQAHLNGVKWFMLPFNILAPSVESKNSKQPLFLESDPLSLITNGEFHRVPWIYGFTEDEGAQLSTSIIMSETHLSEINEDWSRVMPIALGYDFIADKEVRDNVSRKLLTQYFGNEEISEETWASFTHLFSDRFFIHPAEKAARLQAQFTDIYPFEFTFPGEEDSPLLKNFYGISGEYGVGHTDELQYQFSGAYGAVEHVDQHKHEVYEFSQNFVKLWASFATDNKPTSTWKNEMQWKPIPRDVGDAPIQYYQIAGKTSSVNNPGRHERMQFWDKLNVDNVDMKITPKIHNKIEL</sequence>
<dbReference type="Pfam" id="PF00135">
    <property type="entry name" value="COesterase"/>
    <property type="match status" value="1"/>
</dbReference>
<dbReference type="PANTHER" id="PTHR43142">
    <property type="entry name" value="CARBOXYLIC ESTER HYDROLASE"/>
    <property type="match status" value="1"/>
</dbReference>
<dbReference type="Proteomes" id="UP000198287">
    <property type="component" value="Unassembled WGS sequence"/>
</dbReference>
<dbReference type="Gene3D" id="3.40.50.1820">
    <property type="entry name" value="alpha/beta hydrolase"/>
    <property type="match status" value="1"/>
</dbReference>
<comment type="similarity">
    <text evidence="1 5">Belongs to the type-B carboxylesterase/lipase family.</text>
</comment>
<keyword evidence="2" id="KW-0719">Serine esterase</keyword>
<evidence type="ECO:0000256" key="5">
    <source>
        <dbReference type="RuleBase" id="RU361235"/>
    </source>
</evidence>
<name>A0A226ENH2_FOLCA</name>
<gene>
    <name evidence="7" type="ORF">Fcan01_07467</name>
</gene>
<feature type="chain" id="PRO_5011826316" description="Carboxylic ester hydrolase" evidence="5">
    <location>
        <begin position="20"/>
        <end position="572"/>
    </location>
</feature>